<sequence>MGNKSKEAMKRAHLTARTKLIDRYQAEEKSGELGSASAMVINGEKLVMANTGDYRAVICRDGEAYQICRKKQRSTTRHWSLKLISGALRVPKVHKIAGDESITKRSKSSELVVGSESIDSETEFVILASNGVWEVMRHQEAVNLISHIEDPQAAAECLATEALIRMSKSQISCLIIRTNEGYRNNNVCACIYIFCVCGEIEKCGKPRVPYNLDSELKVTEKQLKEKRRVVWEVHRPRKRINWRKCVRNDKGKWKSAENVRKHPCVGALNGGSMDHANLRRK</sequence>
<keyword evidence="2" id="KW-0378">Hydrolase</keyword>
<dbReference type="Gene3D" id="3.60.40.10">
    <property type="entry name" value="PPM-type phosphatase domain"/>
    <property type="match status" value="1"/>
</dbReference>
<dbReference type="STRING" id="429701.A0A2G9H9V8"/>
<name>A0A2G9H9V8_9LAMI</name>
<dbReference type="CDD" id="cd00143">
    <property type="entry name" value="PP2Cc"/>
    <property type="match status" value="1"/>
</dbReference>
<dbReference type="EC" id="3.1.3.16" evidence="2"/>
<keyword evidence="3" id="KW-1185">Reference proteome</keyword>
<dbReference type="AlphaFoldDB" id="A0A2G9H9V8"/>
<organism evidence="2 3">
    <name type="scientific">Handroanthus impetiginosus</name>
    <dbReference type="NCBI Taxonomy" id="429701"/>
    <lineage>
        <taxon>Eukaryota</taxon>
        <taxon>Viridiplantae</taxon>
        <taxon>Streptophyta</taxon>
        <taxon>Embryophyta</taxon>
        <taxon>Tracheophyta</taxon>
        <taxon>Spermatophyta</taxon>
        <taxon>Magnoliopsida</taxon>
        <taxon>eudicotyledons</taxon>
        <taxon>Gunneridae</taxon>
        <taxon>Pentapetalae</taxon>
        <taxon>asterids</taxon>
        <taxon>lamiids</taxon>
        <taxon>Lamiales</taxon>
        <taxon>Bignoniaceae</taxon>
        <taxon>Crescentiina</taxon>
        <taxon>Tabebuia alliance</taxon>
        <taxon>Handroanthus</taxon>
    </lineage>
</organism>
<proteinExistence type="predicted"/>
<gene>
    <name evidence="2" type="ORF">CDL12_13068</name>
</gene>
<dbReference type="SUPFAM" id="SSF81606">
    <property type="entry name" value="PP2C-like"/>
    <property type="match status" value="1"/>
</dbReference>
<dbReference type="SMART" id="SM00332">
    <property type="entry name" value="PP2Cc"/>
    <property type="match status" value="1"/>
</dbReference>
<dbReference type="Pfam" id="PF00481">
    <property type="entry name" value="PP2C"/>
    <property type="match status" value="2"/>
</dbReference>
<dbReference type="EMBL" id="NKXS01002312">
    <property type="protein sequence ID" value="PIN14312.1"/>
    <property type="molecule type" value="Genomic_DNA"/>
</dbReference>
<dbReference type="InterPro" id="IPR001932">
    <property type="entry name" value="PPM-type_phosphatase-like_dom"/>
</dbReference>
<reference evidence="3" key="1">
    <citation type="journal article" date="2018" name="Gigascience">
        <title>Genome assembly of the Pink Ipe (Handroanthus impetiginosus, Bignoniaceae), a highly valued, ecologically keystone Neotropical timber forest tree.</title>
        <authorList>
            <person name="Silva-Junior O.B."/>
            <person name="Grattapaglia D."/>
            <person name="Novaes E."/>
            <person name="Collevatti R.G."/>
        </authorList>
    </citation>
    <scope>NUCLEOTIDE SEQUENCE [LARGE SCALE GENOMIC DNA]</scope>
    <source>
        <strain evidence="3">cv. UFG-1</strain>
    </source>
</reference>
<protein>
    <submittedName>
        <fullName evidence="2">Phosphoprotein phosphatase</fullName>
        <ecNumber evidence="2">3.1.3.16</ecNumber>
    </submittedName>
</protein>
<dbReference type="GO" id="GO:0004722">
    <property type="term" value="F:protein serine/threonine phosphatase activity"/>
    <property type="evidence" value="ECO:0007669"/>
    <property type="project" value="UniProtKB-EC"/>
</dbReference>
<dbReference type="InterPro" id="IPR015655">
    <property type="entry name" value="PP2C"/>
</dbReference>
<dbReference type="PROSITE" id="PS51746">
    <property type="entry name" value="PPM_2"/>
    <property type="match status" value="1"/>
</dbReference>
<comment type="caution">
    <text evidence="2">The sequence shown here is derived from an EMBL/GenBank/DDBJ whole genome shotgun (WGS) entry which is preliminary data.</text>
</comment>
<accession>A0A2G9H9V8</accession>
<evidence type="ECO:0000259" key="1">
    <source>
        <dbReference type="PROSITE" id="PS51746"/>
    </source>
</evidence>
<evidence type="ECO:0000313" key="2">
    <source>
        <dbReference type="EMBL" id="PIN14312.1"/>
    </source>
</evidence>
<evidence type="ECO:0000313" key="3">
    <source>
        <dbReference type="Proteomes" id="UP000231279"/>
    </source>
</evidence>
<dbReference type="InterPro" id="IPR036457">
    <property type="entry name" value="PPM-type-like_dom_sf"/>
</dbReference>
<dbReference type="PANTHER" id="PTHR47992">
    <property type="entry name" value="PROTEIN PHOSPHATASE"/>
    <property type="match status" value="1"/>
</dbReference>
<dbReference type="OrthoDB" id="10264738at2759"/>
<dbReference type="Proteomes" id="UP000231279">
    <property type="component" value="Unassembled WGS sequence"/>
</dbReference>
<feature type="domain" description="PPM-type phosphatase" evidence="1">
    <location>
        <begin position="1"/>
        <end position="178"/>
    </location>
</feature>